<dbReference type="Proteomes" id="UP000789860">
    <property type="component" value="Unassembled WGS sequence"/>
</dbReference>
<sequence length="75" mass="8955">DMNHKDYRLELIKNLIVDASDNHLKCVTRSKDQIQLEEKKDNTKKIRINENFELSLDRFIGNDHLPVYNDKRDSL</sequence>
<protein>
    <submittedName>
        <fullName evidence="1">6732_t:CDS:1</fullName>
    </submittedName>
</protein>
<evidence type="ECO:0000313" key="1">
    <source>
        <dbReference type="EMBL" id="CAG8552235.1"/>
    </source>
</evidence>
<proteinExistence type="predicted"/>
<accession>A0ACA9LXF6</accession>
<comment type="caution">
    <text evidence="1">The sequence shown here is derived from an EMBL/GenBank/DDBJ whole genome shotgun (WGS) entry which is preliminary data.</text>
</comment>
<organism evidence="1 2">
    <name type="scientific">Scutellospora calospora</name>
    <dbReference type="NCBI Taxonomy" id="85575"/>
    <lineage>
        <taxon>Eukaryota</taxon>
        <taxon>Fungi</taxon>
        <taxon>Fungi incertae sedis</taxon>
        <taxon>Mucoromycota</taxon>
        <taxon>Glomeromycotina</taxon>
        <taxon>Glomeromycetes</taxon>
        <taxon>Diversisporales</taxon>
        <taxon>Gigasporaceae</taxon>
        <taxon>Scutellospora</taxon>
    </lineage>
</organism>
<evidence type="ECO:0000313" key="2">
    <source>
        <dbReference type="Proteomes" id="UP000789860"/>
    </source>
</evidence>
<name>A0ACA9LXF6_9GLOM</name>
<gene>
    <name evidence="1" type="ORF">SCALOS_LOCUS5221</name>
</gene>
<feature type="non-terminal residue" evidence="1">
    <location>
        <position position="1"/>
    </location>
</feature>
<reference evidence="1" key="1">
    <citation type="submission" date="2021-06" db="EMBL/GenBank/DDBJ databases">
        <authorList>
            <person name="Kallberg Y."/>
            <person name="Tangrot J."/>
            <person name="Rosling A."/>
        </authorList>
    </citation>
    <scope>NUCLEOTIDE SEQUENCE</scope>
    <source>
        <strain evidence="1">AU212A</strain>
    </source>
</reference>
<keyword evidence="2" id="KW-1185">Reference proteome</keyword>
<dbReference type="EMBL" id="CAJVPM010008131">
    <property type="protein sequence ID" value="CAG8552235.1"/>
    <property type="molecule type" value="Genomic_DNA"/>
</dbReference>